<dbReference type="Pfam" id="PF21196">
    <property type="entry name" value="PcrA_UvrD_tudor"/>
    <property type="match status" value="1"/>
</dbReference>
<dbReference type="PROSITE" id="PS51198">
    <property type="entry name" value="UVRD_HELICASE_ATP_BIND"/>
    <property type="match status" value="1"/>
</dbReference>
<dbReference type="InterPro" id="IPR000212">
    <property type="entry name" value="DNA_helicase_UvrD/REP"/>
</dbReference>
<comment type="catalytic activity">
    <reaction evidence="8">
        <text>Couples ATP hydrolysis with the unwinding of duplex DNA by translocating in the 3'-5' direction.</text>
        <dbReference type="EC" id="5.6.2.4"/>
    </reaction>
</comment>
<evidence type="ECO:0000256" key="8">
    <source>
        <dbReference type="ARBA" id="ARBA00034617"/>
    </source>
</evidence>
<feature type="domain" description="UvrD-like helicase ATP-binding" evidence="12">
    <location>
        <begin position="7"/>
        <end position="286"/>
    </location>
</feature>
<evidence type="ECO:0000256" key="9">
    <source>
        <dbReference type="ARBA" id="ARBA00034808"/>
    </source>
</evidence>
<dbReference type="GO" id="GO:0043138">
    <property type="term" value="F:3'-5' DNA helicase activity"/>
    <property type="evidence" value="ECO:0007669"/>
    <property type="project" value="UniProtKB-EC"/>
</dbReference>
<dbReference type="Gene3D" id="3.40.50.300">
    <property type="entry name" value="P-loop containing nucleotide triphosphate hydrolases"/>
    <property type="match status" value="2"/>
</dbReference>
<dbReference type="EMBL" id="AP025523">
    <property type="protein sequence ID" value="BDE05934.1"/>
    <property type="molecule type" value="Genomic_DNA"/>
</dbReference>
<keyword evidence="5 11" id="KW-0067">ATP-binding</keyword>
<keyword evidence="7" id="KW-0413">Isomerase</keyword>
<evidence type="ECO:0000256" key="4">
    <source>
        <dbReference type="ARBA" id="ARBA00022806"/>
    </source>
</evidence>
<dbReference type="Pfam" id="PF00580">
    <property type="entry name" value="UvrD-helicase"/>
    <property type="match status" value="1"/>
</dbReference>
<dbReference type="KEGG" id="vab:WPS_12100"/>
<dbReference type="EC" id="5.6.2.4" evidence="9"/>
<dbReference type="Gene3D" id="1.10.10.160">
    <property type="match status" value="1"/>
</dbReference>
<dbReference type="GO" id="GO:0005829">
    <property type="term" value="C:cytosol"/>
    <property type="evidence" value="ECO:0007669"/>
    <property type="project" value="TreeGrafter"/>
</dbReference>
<gene>
    <name evidence="14" type="ORF">WPS_12100</name>
</gene>
<dbReference type="InterPro" id="IPR014017">
    <property type="entry name" value="DNA_helicase_UvrD-like_C"/>
</dbReference>
<evidence type="ECO:0000256" key="10">
    <source>
        <dbReference type="ARBA" id="ARBA00048988"/>
    </source>
</evidence>
<dbReference type="GO" id="GO:0003677">
    <property type="term" value="F:DNA binding"/>
    <property type="evidence" value="ECO:0007669"/>
    <property type="project" value="UniProtKB-KW"/>
</dbReference>
<dbReference type="Gene3D" id="1.10.486.10">
    <property type="entry name" value="PCRA, domain 4"/>
    <property type="match status" value="1"/>
</dbReference>
<keyword evidence="4 11" id="KW-0347">Helicase</keyword>
<evidence type="ECO:0000256" key="3">
    <source>
        <dbReference type="ARBA" id="ARBA00022801"/>
    </source>
</evidence>
<dbReference type="PANTHER" id="PTHR11070:SF2">
    <property type="entry name" value="ATP-DEPENDENT DNA HELICASE SRS2"/>
    <property type="match status" value="1"/>
</dbReference>
<accession>A0AAN1XVU6</accession>
<dbReference type="InterPro" id="IPR013986">
    <property type="entry name" value="DExx_box_DNA_helicase_dom_sf"/>
</dbReference>
<keyword evidence="15" id="KW-1185">Reference proteome</keyword>
<protein>
    <recommendedName>
        <fullName evidence="9">DNA 3'-5' helicase</fullName>
        <ecNumber evidence="9">5.6.2.4</ecNumber>
    </recommendedName>
</protein>
<evidence type="ECO:0000256" key="1">
    <source>
        <dbReference type="ARBA" id="ARBA00009922"/>
    </source>
</evidence>
<dbReference type="InterPro" id="IPR014016">
    <property type="entry name" value="UvrD-like_ATP-bd"/>
</dbReference>
<dbReference type="InterPro" id="IPR027417">
    <property type="entry name" value="P-loop_NTPase"/>
</dbReference>
<dbReference type="AlphaFoldDB" id="A0AAN1XVU6"/>
<evidence type="ECO:0000256" key="5">
    <source>
        <dbReference type="ARBA" id="ARBA00022840"/>
    </source>
</evidence>
<dbReference type="GO" id="GO:0005524">
    <property type="term" value="F:ATP binding"/>
    <property type="evidence" value="ECO:0007669"/>
    <property type="project" value="UniProtKB-UniRule"/>
</dbReference>
<keyword evidence="3 11" id="KW-0378">Hydrolase</keyword>
<evidence type="ECO:0000259" key="13">
    <source>
        <dbReference type="PROSITE" id="PS51217"/>
    </source>
</evidence>
<keyword evidence="2 11" id="KW-0547">Nucleotide-binding</keyword>
<evidence type="ECO:0000256" key="2">
    <source>
        <dbReference type="ARBA" id="ARBA00022741"/>
    </source>
</evidence>
<evidence type="ECO:0000256" key="11">
    <source>
        <dbReference type="PROSITE-ProRule" id="PRU00560"/>
    </source>
</evidence>
<dbReference type="GO" id="GO:0016787">
    <property type="term" value="F:hydrolase activity"/>
    <property type="evidence" value="ECO:0007669"/>
    <property type="project" value="UniProtKB-UniRule"/>
</dbReference>
<dbReference type="Proteomes" id="UP001317532">
    <property type="component" value="Chromosome"/>
</dbReference>
<evidence type="ECO:0000256" key="6">
    <source>
        <dbReference type="ARBA" id="ARBA00023125"/>
    </source>
</evidence>
<dbReference type="CDD" id="cd18807">
    <property type="entry name" value="SF1_C_UvrD"/>
    <property type="match status" value="1"/>
</dbReference>
<comment type="similarity">
    <text evidence="1">Belongs to the helicase family. UvrD subfamily.</text>
</comment>
<keyword evidence="6" id="KW-0238">DNA-binding</keyword>
<dbReference type="PROSITE" id="PS51217">
    <property type="entry name" value="UVRD_HELICASE_CTER"/>
    <property type="match status" value="1"/>
</dbReference>
<dbReference type="PANTHER" id="PTHR11070">
    <property type="entry name" value="UVRD / RECB / PCRA DNA HELICASE FAMILY MEMBER"/>
    <property type="match status" value="1"/>
</dbReference>
<sequence length="721" mass="80965">MMLAQTELLNDVQRAAVEHSDGPVLIFAGAGSGKTRVLTHRIAYLLEKKQVFPDRILAVTFTNKAAGEMKARLELMVGAPARDLWVGTFHAMCVRMLRRDGRKIGIAPNFAIMDDADQRAIVREVIADLDYDERQIAPGAALAEISKAKNNLWSPEQYEEKNPSFAGERYANVYREYDRRLAESNGLDFDDLIANAIKLLDEDDDARARYQTKFKYILVDEYQDVNYAQYRLVATLAKEHGNITVVGDDDQSIYSWRGSDYRMILRFEEDFPGATVFKLEENYRSTQTILTAANELVANNPNRSQKKLFTKRDPGEPLTAFQAESERAEVRYVMEKIKEHVREGAAYRDFLVLYRTNAQSRYFEEGFLAEGIPYRVVGGVGFYARTEVKDMLSYLRYIVNPSDAVAFRRIVNVPRRSIGQQTLASLLEAANQSGVSVGQAVFDSNLLKRAVPKKQRELERFAELINDLREKAQSFSVSDLLVAVMEESGYLRELQADETAEGRARVENLQELVGVAREFENNPETGNTIDDFLSQIALISDIDTLDPESSFVTLMTMHAAKGLEFPIVFLTGLEEGVFPHTRALTDMTELEEERRLAYVGVTRAMDRLYLSFAARRTLFGNTFSHPKSRFIEEMPSIEVIGGIGIGPRPGGGRWREVSIHENAGAGVGMDLNPGDKVRHPKWGEGTVVDVVGAGGDGLLTINFPNVGQKMVMLKYAPLEKV</sequence>
<comment type="catalytic activity">
    <reaction evidence="10">
        <text>ATP + H2O = ADP + phosphate + H(+)</text>
        <dbReference type="Rhea" id="RHEA:13065"/>
        <dbReference type="ChEBI" id="CHEBI:15377"/>
        <dbReference type="ChEBI" id="CHEBI:15378"/>
        <dbReference type="ChEBI" id="CHEBI:30616"/>
        <dbReference type="ChEBI" id="CHEBI:43474"/>
        <dbReference type="ChEBI" id="CHEBI:456216"/>
        <dbReference type="EC" id="5.6.2.4"/>
    </reaction>
</comment>
<dbReference type="SUPFAM" id="SSF52540">
    <property type="entry name" value="P-loop containing nucleoside triphosphate hydrolases"/>
    <property type="match status" value="1"/>
</dbReference>
<dbReference type="GO" id="GO:0033202">
    <property type="term" value="C:DNA helicase complex"/>
    <property type="evidence" value="ECO:0007669"/>
    <property type="project" value="TreeGrafter"/>
</dbReference>
<feature type="domain" description="UvrD-like helicase C-terminal" evidence="13">
    <location>
        <begin position="287"/>
        <end position="562"/>
    </location>
</feature>
<evidence type="ECO:0000259" key="12">
    <source>
        <dbReference type="PROSITE" id="PS51198"/>
    </source>
</evidence>
<dbReference type="Pfam" id="PF13361">
    <property type="entry name" value="UvrD_C"/>
    <property type="match status" value="1"/>
</dbReference>
<reference evidence="14 15" key="1">
    <citation type="journal article" date="2022" name="ISME Commun">
        <title>Vulcanimicrobium alpinus gen. nov. sp. nov., the first cultivated representative of the candidate phylum 'Eremiobacterota', is a metabolically versatile aerobic anoxygenic phototroph.</title>
        <authorList>
            <person name="Yabe S."/>
            <person name="Muto K."/>
            <person name="Abe K."/>
            <person name="Yokota A."/>
            <person name="Staudigel H."/>
            <person name="Tebo B.M."/>
        </authorList>
    </citation>
    <scope>NUCLEOTIDE SEQUENCE [LARGE SCALE GENOMIC DNA]</scope>
    <source>
        <strain evidence="14 15">WC8-2</strain>
    </source>
</reference>
<dbReference type="CDD" id="cd17932">
    <property type="entry name" value="DEXQc_UvrD"/>
    <property type="match status" value="1"/>
</dbReference>
<evidence type="ECO:0000256" key="7">
    <source>
        <dbReference type="ARBA" id="ARBA00023235"/>
    </source>
</evidence>
<evidence type="ECO:0000313" key="15">
    <source>
        <dbReference type="Proteomes" id="UP001317532"/>
    </source>
</evidence>
<feature type="binding site" evidence="11">
    <location>
        <begin position="28"/>
        <end position="35"/>
    </location>
    <ligand>
        <name>ATP</name>
        <dbReference type="ChEBI" id="CHEBI:30616"/>
    </ligand>
</feature>
<name>A0AAN1XVU6_UNVUL</name>
<evidence type="ECO:0000313" key="14">
    <source>
        <dbReference type="EMBL" id="BDE05934.1"/>
    </source>
</evidence>
<dbReference type="GO" id="GO:0000725">
    <property type="term" value="P:recombinational repair"/>
    <property type="evidence" value="ECO:0007669"/>
    <property type="project" value="TreeGrafter"/>
</dbReference>
<organism evidence="14 15">
    <name type="scientific">Vulcanimicrobium alpinum</name>
    <dbReference type="NCBI Taxonomy" id="3016050"/>
    <lineage>
        <taxon>Bacteria</taxon>
        <taxon>Bacillati</taxon>
        <taxon>Vulcanimicrobiota</taxon>
        <taxon>Vulcanimicrobiia</taxon>
        <taxon>Vulcanimicrobiales</taxon>
        <taxon>Vulcanimicrobiaceae</taxon>
        <taxon>Vulcanimicrobium</taxon>
    </lineage>
</organism>
<proteinExistence type="inferred from homology"/>
<dbReference type="FunFam" id="1.10.486.10:FF:000003">
    <property type="entry name" value="ATP-dependent DNA helicase"/>
    <property type="match status" value="1"/>
</dbReference>